<proteinExistence type="predicted"/>
<evidence type="ECO:0000313" key="1">
    <source>
        <dbReference type="EMBL" id="MCM2533276.1"/>
    </source>
</evidence>
<protein>
    <submittedName>
        <fullName evidence="1">Uncharacterized protein</fullName>
    </submittedName>
</protein>
<sequence length="76" mass="8962">MRIPTIEEQMSAAMPEQYQNYYAKIKRAAEVLTKEVKFITTLIFNNHKNPINFLIRLSIFSNYLIKVTKLTETHTI</sequence>
<reference evidence="1 2" key="1">
    <citation type="submission" date="2022-06" db="EMBL/GenBank/DDBJ databases">
        <authorList>
            <person name="Jeon C.O."/>
        </authorList>
    </citation>
    <scope>NUCLEOTIDE SEQUENCE [LARGE SCALE GENOMIC DNA]</scope>
    <source>
        <strain evidence="1 2">KCTC 13943</strain>
    </source>
</reference>
<name>A0ABT0WAB9_9BACI</name>
<comment type="caution">
    <text evidence="1">The sequence shown here is derived from an EMBL/GenBank/DDBJ whole genome shotgun (WGS) entry which is preliminary data.</text>
</comment>
<keyword evidence="2" id="KW-1185">Reference proteome</keyword>
<dbReference type="EMBL" id="JAMQCR010000001">
    <property type="protein sequence ID" value="MCM2533276.1"/>
    <property type="molecule type" value="Genomic_DNA"/>
</dbReference>
<organism evidence="1 2">
    <name type="scientific">Neobacillus pocheonensis</name>
    <dbReference type="NCBI Taxonomy" id="363869"/>
    <lineage>
        <taxon>Bacteria</taxon>
        <taxon>Bacillati</taxon>
        <taxon>Bacillota</taxon>
        <taxon>Bacilli</taxon>
        <taxon>Bacillales</taxon>
        <taxon>Bacillaceae</taxon>
        <taxon>Neobacillus</taxon>
    </lineage>
</organism>
<accession>A0ABT0WAB9</accession>
<evidence type="ECO:0000313" key="2">
    <source>
        <dbReference type="Proteomes" id="UP001523262"/>
    </source>
</evidence>
<gene>
    <name evidence="1" type="ORF">NDK43_13830</name>
</gene>
<dbReference type="Proteomes" id="UP001523262">
    <property type="component" value="Unassembled WGS sequence"/>
</dbReference>